<feature type="region of interest" description="Disordered" evidence="1">
    <location>
        <begin position="68"/>
        <end position="107"/>
    </location>
</feature>
<feature type="chain" id="PRO_5004903779" evidence="3">
    <location>
        <begin position="30"/>
        <end position="386"/>
    </location>
</feature>
<gene>
    <name evidence="4" type="ORF">Naga_100993g1</name>
</gene>
<evidence type="ECO:0000256" key="1">
    <source>
        <dbReference type="SAM" id="MobiDB-lite"/>
    </source>
</evidence>
<keyword evidence="2" id="KW-0812">Transmembrane</keyword>
<comment type="caution">
    <text evidence="4">The sequence shown here is derived from an EMBL/GenBank/DDBJ whole genome shotgun (WGS) entry which is preliminary data.</text>
</comment>
<sequence length="386" mass="42161">MARKSGPSTREKWKLLPLLLLPLLHPAAAFVPPYRNPDIAFDAREALVTDNRVESISFRRLSVKCAEATSSAPPASPPQRPPSSPRSSEANQRSVISSTLPGGNWPPNGFRPFKSLREENGDVVLDVDEPHQPLIAPLTSQFFAGFQLRELDDSNMNTFLKDTGKIQKTLRTLLWFAYLLWPYIGFGIFSSILAQLLLATVSQEHVEQGSFLTMLDVKDYPDLKIGHGFIGSILGFSIAFRTNAAYDRYYEVAKSSASSWRTAVPSSETCTPSSSRLPPFPLQPPPAPPSPSLTTPPSSSSAATSDVASTSSSPSSASRCGSPCRAFRPTRTWVRSLSPTPPSTSTPPSPTSSTSFPRRKQNATRLSPLAPAPVLSRRRLISFFRF</sequence>
<evidence type="ECO:0000313" key="4">
    <source>
        <dbReference type="EMBL" id="EWM22571.1"/>
    </source>
</evidence>
<evidence type="ECO:0000256" key="2">
    <source>
        <dbReference type="SAM" id="Phobius"/>
    </source>
</evidence>
<feature type="compositionally biased region" description="Pro residues" evidence="1">
    <location>
        <begin position="339"/>
        <end position="350"/>
    </location>
</feature>
<feature type="signal peptide" evidence="3">
    <location>
        <begin position="1"/>
        <end position="29"/>
    </location>
</feature>
<name>W7TQB0_9STRA</name>
<accession>W7TQB0</accession>
<feature type="compositionally biased region" description="Pro residues" evidence="1">
    <location>
        <begin position="278"/>
        <end position="291"/>
    </location>
</feature>
<keyword evidence="2" id="KW-1133">Transmembrane helix</keyword>
<evidence type="ECO:0000256" key="3">
    <source>
        <dbReference type="SAM" id="SignalP"/>
    </source>
</evidence>
<organism evidence="4 5">
    <name type="scientific">Nannochloropsis gaditana</name>
    <dbReference type="NCBI Taxonomy" id="72520"/>
    <lineage>
        <taxon>Eukaryota</taxon>
        <taxon>Sar</taxon>
        <taxon>Stramenopiles</taxon>
        <taxon>Ochrophyta</taxon>
        <taxon>Eustigmatophyceae</taxon>
        <taxon>Eustigmatales</taxon>
        <taxon>Monodopsidaceae</taxon>
        <taxon>Nannochloropsis</taxon>
    </lineage>
</organism>
<feature type="compositionally biased region" description="Pro residues" evidence="1">
    <location>
        <begin position="74"/>
        <end position="84"/>
    </location>
</feature>
<keyword evidence="5" id="KW-1185">Reference proteome</keyword>
<keyword evidence="2" id="KW-0472">Membrane</keyword>
<evidence type="ECO:0000313" key="5">
    <source>
        <dbReference type="Proteomes" id="UP000019335"/>
    </source>
</evidence>
<proteinExistence type="predicted"/>
<dbReference type="EMBL" id="AZIL01002144">
    <property type="protein sequence ID" value="EWM22571.1"/>
    <property type="molecule type" value="Genomic_DNA"/>
</dbReference>
<dbReference type="AlphaFoldDB" id="W7TQB0"/>
<feature type="compositionally biased region" description="Polar residues" evidence="1">
    <location>
        <begin position="89"/>
        <end position="101"/>
    </location>
</feature>
<protein>
    <submittedName>
        <fullName evidence="4">Uncharacterized protein</fullName>
    </submittedName>
</protein>
<feature type="region of interest" description="Disordered" evidence="1">
    <location>
        <begin position="264"/>
        <end position="370"/>
    </location>
</feature>
<feature type="transmembrane region" description="Helical" evidence="2">
    <location>
        <begin position="175"/>
        <end position="198"/>
    </location>
</feature>
<feature type="compositionally biased region" description="Low complexity" evidence="1">
    <location>
        <begin position="292"/>
        <end position="318"/>
    </location>
</feature>
<dbReference type="Proteomes" id="UP000019335">
    <property type="component" value="Unassembled WGS sequence"/>
</dbReference>
<keyword evidence="3" id="KW-0732">Signal</keyword>
<reference evidence="4 5" key="1">
    <citation type="journal article" date="2014" name="Mol. Plant">
        <title>Chromosome Scale Genome Assembly and Transcriptome Profiling of Nannochloropsis gaditana in Nitrogen Depletion.</title>
        <authorList>
            <person name="Corteggiani Carpinelli E."/>
            <person name="Telatin A."/>
            <person name="Vitulo N."/>
            <person name="Forcato C."/>
            <person name="D'Angelo M."/>
            <person name="Schiavon R."/>
            <person name="Vezzi A."/>
            <person name="Giacometti G.M."/>
            <person name="Morosinotto T."/>
            <person name="Valle G."/>
        </authorList>
    </citation>
    <scope>NUCLEOTIDE SEQUENCE [LARGE SCALE GENOMIC DNA]</scope>
    <source>
        <strain evidence="4 5">B-31</strain>
    </source>
</reference>